<comment type="caution">
    <text evidence="1">The sequence shown here is derived from an EMBL/GenBank/DDBJ whole genome shotgun (WGS) entry which is preliminary data.</text>
</comment>
<dbReference type="AlphaFoldDB" id="A0A0F9TCI7"/>
<dbReference type="EMBL" id="LAZR01000358">
    <property type="protein sequence ID" value="KKN72647.1"/>
    <property type="molecule type" value="Genomic_DNA"/>
</dbReference>
<proteinExistence type="predicted"/>
<accession>A0A0F9TCI7</accession>
<name>A0A0F9TCI7_9ZZZZ</name>
<protein>
    <submittedName>
        <fullName evidence="1">Uncharacterized protein</fullName>
    </submittedName>
</protein>
<organism evidence="1">
    <name type="scientific">marine sediment metagenome</name>
    <dbReference type="NCBI Taxonomy" id="412755"/>
    <lineage>
        <taxon>unclassified sequences</taxon>
        <taxon>metagenomes</taxon>
        <taxon>ecological metagenomes</taxon>
    </lineage>
</organism>
<evidence type="ECO:0000313" key="1">
    <source>
        <dbReference type="EMBL" id="KKN72647.1"/>
    </source>
</evidence>
<sequence>MAEQAEGREYWAGESEKAIADNEAKIEAQHQREQDERLLTPEEKENKLVEMLCARNGWDFPSGNADCEDYDTAVRDVKWFIKNYSQLAKIGVCPELREILALKRRADGIFEIYADGKLVEEYEIDEYTQGAVLPIKMWRHFNSIIEKRIKELDNGN</sequence>
<reference evidence="1" key="1">
    <citation type="journal article" date="2015" name="Nature">
        <title>Complex archaea that bridge the gap between prokaryotes and eukaryotes.</title>
        <authorList>
            <person name="Spang A."/>
            <person name="Saw J.H."/>
            <person name="Jorgensen S.L."/>
            <person name="Zaremba-Niedzwiedzka K."/>
            <person name="Martijn J."/>
            <person name="Lind A.E."/>
            <person name="van Eijk R."/>
            <person name="Schleper C."/>
            <person name="Guy L."/>
            <person name="Ettema T.J."/>
        </authorList>
    </citation>
    <scope>NUCLEOTIDE SEQUENCE</scope>
</reference>
<gene>
    <name evidence="1" type="ORF">LCGC14_0408890</name>
</gene>